<protein>
    <recommendedName>
        <fullName evidence="2">DUF6699 domain-containing protein</fullName>
    </recommendedName>
</protein>
<evidence type="ECO:0000313" key="4">
    <source>
        <dbReference type="Proteomes" id="UP001215598"/>
    </source>
</evidence>
<gene>
    <name evidence="3" type="ORF">B0H16DRAFT_1570568</name>
</gene>
<evidence type="ECO:0000256" key="1">
    <source>
        <dbReference type="SAM" id="MobiDB-lite"/>
    </source>
</evidence>
<accession>A0AAD7IBY1</accession>
<dbReference type="AlphaFoldDB" id="A0AAD7IBY1"/>
<reference evidence="3" key="1">
    <citation type="submission" date="2023-03" db="EMBL/GenBank/DDBJ databases">
        <title>Massive genome expansion in bonnet fungi (Mycena s.s.) driven by repeated elements and novel gene families across ecological guilds.</title>
        <authorList>
            <consortium name="Lawrence Berkeley National Laboratory"/>
            <person name="Harder C.B."/>
            <person name="Miyauchi S."/>
            <person name="Viragh M."/>
            <person name="Kuo A."/>
            <person name="Thoen E."/>
            <person name="Andreopoulos B."/>
            <person name="Lu D."/>
            <person name="Skrede I."/>
            <person name="Drula E."/>
            <person name="Henrissat B."/>
            <person name="Morin E."/>
            <person name="Kohler A."/>
            <person name="Barry K."/>
            <person name="LaButti K."/>
            <person name="Morin E."/>
            <person name="Salamov A."/>
            <person name="Lipzen A."/>
            <person name="Mereny Z."/>
            <person name="Hegedus B."/>
            <person name="Baldrian P."/>
            <person name="Stursova M."/>
            <person name="Weitz H."/>
            <person name="Taylor A."/>
            <person name="Grigoriev I.V."/>
            <person name="Nagy L.G."/>
            <person name="Martin F."/>
            <person name="Kauserud H."/>
        </authorList>
    </citation>
    <scope>NUCLEOTIDE SEQUENCE</scope>
    <source>
        <strain evidence="3">CBHHK182m</strain>
    </source>
</reference>
<feature type="compositionally biased region" description="Polar residues" evidence="1">
    <location>
        <begin position="140"/>
        <end position="149"/>
    </location>
</feature>
<evidence type="ECO:0000313" key="3">
    <source>
        <dbReference type="EMBL" id="KAJ7738357.1"/>
    </source>
</evidence>
<dbReference type="Pfam" id="PF20415">
    <property type="entry name" value="DUF6699"/>
    <property type="match status" value="1"/>
</dbReference>
<feature type="domain" description="DUF6699" evidence="2">
    <location>
        <begin position="201"/>
        <end position="313"/>
    </location>
</feature>
<sequence length="327" mass="36648">MYSSPSYTYAPRMNPVSLPAMSPPPGSAIPHRFSSQPWPTSYQTTVTNFPRFDEHQLTRSHSSASSHASAPFIPSIHYASGGRAASGSHAESRPRAERTTSAAAPAPLKSILKSSRTRSHSVSSNPEASNNVPPARAERGSSNLSKSTVTVHTTAPLKAEAISLSWPLIRFDPRRPDRPLLYFDAGFDPRLPKNLKSKKGWESVLWLMSEADRNLPVSTHCTLTKMVIHCPEISEIVVKRSRGIRCVDVFTAIYDAYHVHLRRDELPRNMRRYVGAFEQRCEDDDRSTEAERRGGMRRVDLLRGKRIFDGLSRHGADWKLEFHVPQP</sequence>
<comment type="caution">
    <text evidence="3">The sequence shown here is derived from an EMBL/GenBank/DDBJ whole genome shotgun (WGS) entry which is preliminary data.</text>
</comment>
<organism evidence="3 4">
    <name type="scientific">Mycena metata</name>
    <dbReference type="NCBI Taxonomy" id="1033252"/>
    <lineage>
        <taxon>Eukaryota</taxon>
        <taxon>Fungi</taxon>
        <taxon>Dikarya</taxon>
        <taxon>Basidiomycota</taxon>
        <taxon>Agaricomycotina</taxon>
        <taxon>Agaricomycetes</taxon>
        <taxon>Agaricomycetidae</taxon>
        <taxon>Agaricales</taxon>
        <taxon>Marasmiineae</taxon>
        <taxon>Mycenaceae</taxon>
        <taxon>Mycena</taxon>
    </lineage>
</organism>
<dbReference type="EMBL" id="JARKIB010000112">
    <property type="protein sequence ID" value="KAJ7738357.1"/>
    <property type="molecule type" value="Genomic_DNA"/>
</dbReference>
<dbReference type="InterPro" id="IPR046522">
    <property type="entry name" value="DUF6699"/>
</dbReference>
<name>A0AAD7IBY1_9AGAR</name>
<proteinExistence type="predicted"/>
<dbReference type="Proteomes" id="UP001215598">
    <property type="component" value="Unassembled WGS sequence"/>
</dbReference>
<evidence type="ECO:0000259" key="2">
    <source>
        <dbReference type="Pfam" id="PF20415"/>
    </source>
</evidence>
<feature type="region of interest" description="Disordered" evidence="1">
    <location>
        <begin position="80"/>
        <end position="149"/>
    </location>
</feature>
<keyword evidence="4" id="KW-1185">Reference proteome</keyword>